<name>A0A4V2EZ09_9MICO</name>
<accession>A0A4V2EZ09</accession>
<dbReference type="Pfam" id="PF19853">
    <property type="entry name" value="DUF6328"/>
    <property type="match status" value="1"/>
</dbReference>
<keyword evidence="4" id="KW-1185">Reference proteome</keyword>
<protein>
    <recommendedName>
        <fullName evidence="5">Sodium:proton antiporter</fullName>
    </recommendedName>
</protein>
<evidence type="ECO:0000256" key="1">
    <source>
        <dbReference type="SAM" id="MobiDB-lite"/>
    </source>
</evidence>
<proteinExistence type="predicted"/>
<dbReference type="RefSeq" id="WP_207221861.1">
    <property type="nucleotide sequence ID" value="NZ_SGWY01000003.1"/>
</dbReference>
<feature type="region of interest" description="Disordered" evidence="1">
    <location>
        <begin position="1"/>
        <end position="55"/>
    </location>
</feature>
<keyword evidence="2" id="KW-1133">Transmembrane helix</keyword>
<evidence type="ECO:0000256" key="2">
    <source>
        <dbReference type="SAM" id="Phobius"/>
    </source>
</evidence>
<gene>
    <name evidence="3" type="ORF">EV187_3238</name>
</gene>
<feature type="transmembrane region" description="Helical" evidence="2">
    <location>
        <begin position="165"/>
        <end position="186"/>
    </location>
</feature>
<dbReference type="AlphaFoldDB" id="A0A4V2EZ09"/>
<dbReference type="InterPro" id="IPR046291">
    <property type="entry name" value="DUF6328"/>
</dbReference>
<comment type="caution">
    <text evidence="3">The sequence shown here is derived from an EMBL/GenBank/DDBJ whole genome shotgun (WGS) entry which is preliminary data.</text>
</comment>
<keyword evidence="2" id="KW-0472">Membrane</keyword>
<evidence type="ECO:0000313" key="4">
    <source>
        <dbReference type="Proteomes" id="UP000293289"/>
    </source>
</evidence>
<keyword evidence="2" id="KW-0812">Transmembrane</keyword>
<evidence type="ECO:0008006" key="5">
    <source>
        <dbReference type="Google" id="ProtNLM"/>
    </source>
</evidence>
<feature type="transmembrane region" description="Helical" evidence="2">
    <location>
        <begin position="96"/>
        <end position="119"/>
    </location>
</feature>
<dbReference type="EMBL" id="SGWY01000003">
    <property type="protein sequence ID" value="RZS64850.1"/>
    <property type="molecule type" value="Genomic_DNA"/>
</dbReference>
<reference evidence="3 4" key="1">
    <citation type="submission" date="2019-02" db="EMBL/GenBank/DDBJ databases">
        <title>Genomic Encyclopedia of Type Strains, Phase IV (KMG-IV): sequencing the most valuable type-strain genomes for metagenomic binning, comparative biology and taxonomic classification.</title>
        <authorList>
            <person name="Goeker M."/>
        </authorList>
    </citation>
    <scope>NUCLEOTIDE SEQUENCE [LARGE SCALE GENOMIC DNA]</scope>
    <source>
        <strain evidence="3 4">DSM 43045</strain>
    </source>
</reference>
<feature type="compositionally biased region" description="Basic and acidic residues" evidence="1">
    <location>
        <begin position="29"/>
        <end position="55"/>
    </location>
</feature>
<dbReference type="Proteomes" id="UP000293289">
    <property type="component" value="Unassembled WGS sequence"/>
</dbReference>
<evidence type="ECO:0000313" key="3">
    <source>
        <dbReference type="EMBL" id="RZS64850.1"/>
    </source>
</evidence>
<feature type="transmembrane region" description="Helical" evidence="2">
    <location>
        <begin position="65"/>
        <end position="84"/>
    </location>
</feature>
<organism evidence="3 4">
    <name type="scientific">Agromyces ramosus</name>
    <dbReference type="NCBI Taxonomy" id="33879"/>
    <lineage>
        <taxon>Bacteria</taxon>
        <taxon>Bacillati</taxon>
        <taxon>Actinomycetota</taxon>
        <taxon>Actinomycetes</taxon>
        <taxon>Micrococcales</taxon>
        <taxon>Microbacteriaceae</taxon>
        <taxon>Agromyces</taxon>
    </lineage>
</organism>
<feature type="transmembrane region" description="Helical" evidence="2">
    <location>
        <begin position="139"/>
        <end position="159"/>
    </location>
</feature>
<sequence length="216" mass="23356">MNARHAGPNGPDADPPLVDEPRPAAADTTDAHPRTLHHDVDPADGRDETPNERSDRNWNDILQELRVALTGTQLIGGFLLAVAFQSRFEELDAYQLVLYLVLVALAGLATVVGLAPVTLHRTLFRHQVKERVVRTGNRLLIAHLVVVALLVIGVTSLIFDFAVSRAAGVTALVIGAIIVVLLWIVLPRVQEAKDGDDAVVVEAQSREEQEGVGTQP</sequence>